<dbReference type="PROSITE" id="PS00165">
    <property type="entry name" value="DEHYDRATASE_SER_THR"/>
    <property type="match status" value="1"/>
</dbReference>
<keyword evidence="2" id="KW-0663">Pyridoxal phosphate</keyword>
<dbReference type="NCBIfam" id="NF006050">
    <property type="entry name" value="PRK08197.1"/>
    <property type="match status" value="1"/>
</dbReference>
<evidence type="ECO:0000256" key="2">
    <source>
        <dbReference type="ARBA" id="ARBA00022898"/>
    </source>
</evidence>
<evidence type="ECO:0000313" key="6">
    <source>
        <dbReference type="Proteomes" id="UP000660070"/>
    </source>
</evidence>
<accession>A0ABS0FB61</accession>
<comment type="cofactor">
    <cofactor evidence="1">
        <name>pyridoxal 5'-phosphate</name>
        <dbReference type="ChEBI" id="CHEBI:597326"/>
    </cofactor>
</comment>
<proteinExistence type="predicted"/>
<dbReference type="Gene3D" id="3.40.50.1100">
    <property type="match status" value="2"/>
</dbReference>
<dbReference type="EC" id="4.2.3.1" evidence="5"/>
<protein>
    <submittedName>
        <fullName evidence="5">Threonine synthase</fullName>
        <ecNumber evidence="5">4.2.3.1</ecNumber>
    </submittedName>
</protein>
<name>A0ABS0FB61_9FLAO</name>
<dbReference type="Proteomes" id="UP000660070">
    <property type="component" value="Unassembled WGS sequence"/>
</dbReference>
<dbReference type="InterPro" id="IPR001926">
    <property type="entry name" value="TrpB-like_PALP"/>
</dbReference>
<keyword evidence="3 5" id="KW-0456">Lyase</keyword>
<reference evidence="5 6" key="1">
    <citation type="submission" date="2020-11" db="EMBL/GenBank/DDBJ databases">
        <title>Kaistella gelatinilytica sp. nov., a flavobacterium isolated from Antarctic Soil.</title>
        <authorList>
            <person name="Li J."/>
        </authorList>
    </citation>
    <scope>NUCLEOTIDE SEQUENCE [LARGE SCALE GENOMIC DNA]</scope>
    <source>
        <strain evidence="5 6">G5-32</strain>
    </source>
</reference>
<dbReference type="PANTHER" id="PTHR48078:SF6">
    <property type="entry name" value="L-THREONINE DEHYDRATASE CATABOLIC TDCB"/>
    <property type="match status" value="1"/>
</dbReference>
<dbReference type="SUPFAM" id="SSF53686">
    <property type="entry name" value="Tryptophan synthase beta subunit-like PLP-dependent enzymes"/>
    <property type="match status" value="1"/>
</dbReference>
<keyword evidence="6" id="KW-1185">Reference proteome</keyword>
<dbReference type="InterPro" id="IPR036052">
    <property type="entry name" value="TrpB-like_PALP_sf"/>
</dbReference>
<dbReference type="PANTHER" id="PTHR48078">
    <property type="entry name" value="THREONINE DEHYDRATASE, MITOCHONDRIAL-RELATED"/>
    <property type="match status" value="1"/>
</dbReference>
<dbReference type="EMBL" id="JADPVI010000001">
    <property type="protein sequence ID" value="MBF8456902.1"/>
    <property type="molecule type" value="Genomic_DNA"/>
</dbReference>
<dbReference type="CDD" id="cd01563">
    <property type="entry name" value="Thr-synth_1"/>
    <property type="match status" value="1"/>
</dbReference>
<sequence length="395" mass="43438">MLKTLTSTNSLFENLQCPACGELHSGSVVQTVCNQCSSTLFANYKIARGAGTDIFDQNDSSMWKYSSVLPVKNSKNIISLGEGQTPLLKFSNLKHKENRPIFWKDESGNPTGSFKARGISAALSKAKELGISDVSIPTAGNAGGALAAYCAKGNLKAHVFMPRDTPKIFKDECRLYGAELIEVNGSISDCGKMNDQYSLRNGWFQISTLKEPYRAEGKKTMGYEIAEQFDYQLPDVLLYPTGGGTGIVGIWKAFNEMEKMGWIGNERPRMVAVQSTSCDGITKAFLNKNMDSEAIDNGFTIANGLRVPKPYASKIILQILRESNGTALSINDHLIEKSLKEIALREGILAAPEGAALWEAYKQLCDKHWILPDEKVLFLNTGTGYKYLENIKIES</sequence>
<feature type="domain" description="Tryptophan synthase beta chain-like PALP" evidence="4">
    <location>
        <begin position="78"/>
        <end position="382"/>
    </location>
</feature>
<evidence type="ECO:0000313" key="5">
    <source>
        <dbReference type="EMBL" id="MBF8456902.1"/>
    </source>
</evidence>
<dbReference type="RefSeq" id="WP_196079392.1">
    <property type="nucleotide sequence ID" value="NZ_JADPVI010000001.1"/>
</dbReference>
<dbReference type="Pfam" id="PF00291">
    <property type="entry name" value="PALP"/>
    <property type="match status" value="1"/>
</dbReference>
<comment type="caution">
    <text evidence="5">The sequence shown here is derived from an EMBL/GenBank/DDBJ whole genome shotgun (WGS) entry which is preliminary data.</text>
</comment>
<organism evidence="5 6">
    <name type="scientific">Kaistella gelatinilytica</name>
    <dbReference type="NCBI Taxonomy" id="2787636"/>
    <lineage>
        <taxon>Bacteria</taxon>
        <taxon>Pseudomonadati</taxon>
        <taxon>Bacteroidota</taxon>
        <taxon>Flavobacteriia</taxon>
        <taxon>Flavobacteriales</taxon>
        <taxon>Weeksellaceae</taxon>
        <taxon>Chryseobacterium group</taxon>
        <taxon>Kaistella</taxon>
    </lineage>
</organism>
<dbReference type="InterPro" id="IPR000634">
    <property type="entry name" value="Ser/Thr_deHydtase_PyrdxlP-BS"/>
</dbReference>
<evidence type="ECO:0000256" key="3">
    <source>
        <dbReference type="ARBA" id="ARBA00023239"/>
    </source>
</evidence>
<evidence type="ECO:0000259" key="4">
    <source>
        <dbReference type="Pfam" id="PF00291"/>
    </source>
</evidence>
<dbReference type="GO" id="GO:0004795">
    <property type="term" value="F:threonine synthase activity"/>
    <property type="evidence" value="ECO:0007669"/>
    <property type="project" value="UniProtKB-EC"/>
</dbReference>
<evidence type="ECO:0000256" key="1">
    <source>
        <dbReference type="ARBA" id="ARBA00001933"/>
    </source>
</evidence>
<dbReference type="InterPro" id="IPR050147">
    <property type="entry name" value="Ser/Thr_Dehydratase"/>
</dbReference>
<gene>
    <name evidence="5" type="ORF">IV494_06865</name>
</gene>